<feature type="binding site" evidence="11">
    <location>
        <position position="117"/>
    </location>
    <ligand>
        <name>sn-glycerol 3-phosphate</name>
        <dbReference type="ChEBI" id="CHEBI:57597"/>
    </ligand>
</feature>
<evidence type="ECO:0000256" key="2">
    <source>
        <dbReference type="ARBA" id="ARBA00009156"/>
    </source>
</evidence>
<dbReference type="PANTHER" id="PTHR10196">
    <property type="entry name" value="SUGAR KINASE"/>
    <property type="match status" value="1"/>
</dbReference>
<protein>
    <recommendedName>
        <fullName evidence="11">Glycerol kinase</fullName>
        <ecNumber evidence="11">2.7.1.30</ecNumber>
    </recommendedName>
    <alternativeName>
        <fullName evidence="11">ATP:glycerol 3-phosphotransferase</fullName>
    </alternativeName>
    <alternativeName>
        <fullName evidence="11">Glycerokinase</fullName>
        <shortName evidence="11">GK</shortName>
    </alternativeName>
</protein>
<keyword evidence="16" id="KW-1185">Reference proteome</keyword>
<keyword evidence="4 11" id="KW-0547">Nucleotide-binding</keyword>
<dbReference type="GO" id="GO:0005829">
    <property type="term" value="C:cytosol"/>
    <property type="evidence" value="ECO:0007669"/>
    <property type="project" value="UniProtKB-ARBA"/>
</dbReference>
<feature type="domain" description="Carbohydrate kinase FGGY N-terminal" evidence="13">
    <location>
        <begin position="38"/>
        <end position="285"/>
    </location>
</feature>
<dbReference type="Pfam" id="PF00370">
    <property type="entry name" value="FGGY_N"/>
    <property type="match status" value="1"/>
</dbReference>
<evidence type="ECO:0000256" key="10">
    <source>
        <dbReference type="ARBA" id="ARBA00063665"/>
    </source>
</evidence>
<gene>
    <name evidence="11" type="primary">glpK</name>
    <name evidence="15" type="ordered locus">DSY4810</name>
</gene>
<dbReference type="STRING" id="138119.DSY4810"/>
<feature type="binding site" evidence="11">
    <location>
        <position position="168"/>
    </location>
    <ligand>
        <name>sn-glycerol 3-phosphate</name>
        <dbReference type="ChEBI" id="CHEBI:57597"/>
    </ligand>
</feature>
<accession>Q24MZ3</accession>
<feature type="binding site" evidence="11">
    <location>
        <position position="46"/>
    </location>
    <ligand>
        <name>ADP</name>
        <dbReference type="ChEBI" id="CHEBI:456216"/>
    </ligand>
</feature>
<reference evidence="15 16" key="1">
    <citation type="journal article" date="2006" name="J. Bacteriol.">
        <title>Complete genome sequence of the dehalorespiring bacterium Desulfitobacterium hafniense Y51 and comparison with Dehalococcoides ethenogenes 195.</title>
        <authorList>
            <person name="Nonaka H."/>
            <person name="Keresztes G."/>
            <person name="Shinoda Y."/>
            <person name="Ikenaga Y."/>
            <person name="Abe M."/>
            <person name="Naito K."/>
            <person name="Inatomi K."/>
            <person name="Furukawa K."/>
            <person name="Inui M."/>
            <person name="Yukawa H."/>
        </authorList>
    </citation>
    <scope>NUCLEOTIDE SEQUENCE [LARGE SCALE GENOMIC DNA]</scope>
    <source>
        <strain evidence="15 16">Y51</strain>
    </source>
</reference>
<dbReference type="HAMAP" id="MF_00186">
    <property type="entry name" value="Glycerol_kin"/>
    <property type="match status" value="1"/>
</dbReference>
<feature type="binding site" evidence="11">
    <location>
        <position position="278"/>
    </location>
    <ligand>
        <name>glycerol</name>
        <dbReference type="ChEBI" id="CHEBI:17754"/>
    </ligand>
</feature>
<dbReference type="eggNOG" id="COG0554">
    <property type="taxonomic scope" value="Bacteria"/>
</dbReference>
<comment type="catalytic activity">
    <reaction evidence="8 11">
        <text>glycerol + ATP = sn-glycerol 3-phosphate + ADP + H(+)</text>
        <dbReference type="Rhea" id="RHEA:21644"/>
        <dbReference type="ChEBI" id="CHEBI:15378"/>
        <dbReference type="ChEBI" id="CHEBI:17754"/>
        <dbReference type="ChEBI" id="CHEBI:30616"/>
        <dbReference type="ChEBI" id="CHEBI:57597"/>
        <dbReference type="ChEBI" id="CHEBI:456216"/>
        <dbReference type="EC" id="2.7.1.30"/>
    </reaction>
</comment>
<dbReference type="HOGENOM" id="CLU_009281_2_3_9"/>
<evidence type="ECO:0000256" key="1">
    <source>
        <dbReference type="ARBA" id="ARBA00005190"/>
    </source>
</evidence>
<sequence length="528" mass="58585">MTEGTAVVFCKTIEIPKDAKFKVKADAGRIRGKTMKKYVLALDQGTTSCRAILFDRESQIVGVAQKEFTQIYPQPGWVEHDPEEVWSTQYGVIAELLARYQVTSEEIAGIGITNQRETTVVWDKHTGKSVTNAIVWQCRRTAPLCDELKMKGLEPLFKEKTGLVLDAYFSGTKIRWILDRVPGAQEKAEKGELLFGTMDTWLVWNLTKGRIHVTDYSNASRTLLYNIKTLAWDPDLLQVLNIPLAMLPEVKPSSTIYGETAAEGLFGHPIPIAGIAGDQQAALFGQACFAPGMAKNTYGTGCFMLLNTGEELYESRHGLISTIAWGLDEKVIYALEGSVFMAGAVMQWLRDELKLIETAGDSEYFAGKVADNGGVYLVPAFTGLGAPYWDMDARGAIVGLTRGSNKNHIIRAALESMAYQTRDILEAMEADSQLPLQLLKVDGGAVVNNLLMQFQADILGVEVERPHCIETTALGAAYLAGLAIGFWSSKEELRDKAKMERSFKPQMAEERKEKYYQGWHKAVRQIME</sequence>
<dbReference type="UniPathway" id="UPA00618">
    <property type="reaction ID" value="UER00672"/>
</dbReference>
<evidence type="ECO:0000259" key="13">
    <source>
        <dbReference type="Pfam" id="PF00370"/>
    </source>
</evidence>
<comment type="activity regulation">
    <text evidence="11">Activated by phosphorylation and inhibited by fructose 1,6-bisphosphate (FBP).</text>
</comment>
<evidence type="ECO:0000256" key="4">
    <source>
        <dbReference type="ARBA" id="ARBA00022741"/>
    </source>
</evidence>
<feature type="binding site" evidence="11">
    <location>
        <position position="48"/>
    </location>
    <ligand>
        <name>ATP</name>
        <dbReference type="ChEBI" id="CHEBI:30616"/>
    </ligand>
</feature>
<dbReference type="Pfam" id="PF02782">
    <property type="entry name" value="FGGY_C"/>
    <property type="match status" value="1"/>
</dbReference>
<dbReference type="CDD" id="cd07786">
    <property type="entry name" value="FGGY_EcGK_like"/>
    <property type="match status" value="1"/>
</dbReference>
<dbReference type="PIRSF" id="PIRSF000538">
    <property type="entry name" value="GlpK"/>
    <property type="match status" value="1"/>
</dbReference>
<dbReference type="InterPro" id="IPR018483">
    <property type="entry name" value="Carb_kinase_FGGY_CS"/>
</dbReference>
<organism evidence="15 16">
    <name type="scientific">Desulfitobacterium hafniense (strain Y51)</name>
    <dbReference type="NCBI Taxonomy" id="138119"/>
    <lineage>
        <taxon>Bacteria</taxon>
        <taxon>Bacillati</taxon>
        <taxon>Bacillota</taxon>
        <taxon>Clostridia</taxon>
        <taxon>Eubacteriales</taxon>
        <taxon>Desulfitobacteriaceae</taxon>
        <taxon>Desulfitobacterium</taxon>
    </lineage>
</organism>
<evidence type="ECO:0000256" key="9">
    <source>
        <dbReference type="ARBA" id="ARBA00054633"/>
    </source>
</evidence>
<evidence type="ECO:0000256" key="12">
    <source>
        <dbReference type="RuleBase" id="RU003733"/>
    </source>
</evidence>
<comment type="pathway">
    <text evidence="1 11">Polyol metabolism; glycerol degradation via glycerol kinase pathway; sn-glycerol 3-phosphate from glycerol: step 1/1.</text>
</comment>
<dbReference type="InterPro" id="IPR000577">
    <property type="entry name" value="Carb_kinase_FGGY"/>
</dbReference>
<feature type="binding site" evidence="11">
    <location>
        <position position="300"/>
    </location>
    <ligand>
        <name>ATP</name>
        <dbReference type="ChEBI" id="CHEBI:30616"/>
    </ligand>
</feature>
<dbReference type="EC" id="2.7.1.30" evidence="11"/>
<feature type="binding site" evidence="11">
    <location>
        <position position="279"/>
    </location>
    <ligand>
        <name>glycerol</name>
        <dbReference type="ChEBI" id="CHEBI:17754"/>
    </ligand>
</feature>
<dbReference type="Gene3D" id="3.30.420.40">
    <property type="match status" value="2"/>
</dbReference>
<dbReference type="KEGG" id="dsy:DSY4810"/>
<dbReference type="GO" id="GO:0005524">
    <property type="term" value="F:ATP binding"/>
    <property type="evidence" value="ECO:0007669"/>
    <property type="project" value="UniProtKB-UniRule"/>
</dbReference>
<dbReference type="GO" id="GO:0019563">
    <property type="term" value="P:glycerol catabolic process"/>
    <property type="evidence" value="ECO:0007669"/>
    <property type="project" value="UniProtKB-UniRule"/>
</dbReference>
<feature type="binding site" evidence="11">
    <location>
        <position position="50"/>
    </location>
    <ligand>
        <name>ADP</name>
        <dbReference type="ChEBI" id="CHEBI:456216"/>
    </ligand>
</feature>
<evidence type="ECO:0000256" key="5">
    <source>
        <dbReference type="ARBA" id="ARBA00022777"/>
    </source>
</evidence>
<evidence type="ECO:0000256" key="7">
    <source>
        <dbReference type="ARBA" id="ARBA00022840"/>
    </source>
</evidence>
<feature type="binding site" evidence="11">
    <location>
        <position position="46"/>
    </location>
    <ligand>
        <name>sn-glycerol 3-phosphate</name>
        <dbReference type="ChEBI" id="CHEBI:57597"/>
    </ligand>
</feature>
<dbReference type="GO" id="GO:0004370">
    <property type="term" value="F:glycerol kinase activity"/>
    <property type="evidence" value="ECO:0007669"/>
    <property type="project" value="UniProtKB-UniRule"/>
</dbReference>
<feature type="binding site" evidence="11">
    <location>
        <position position="168"/>
    </location>
    <ligand>
        <name>glycerol</name>
        <dbReference type="ChEBI" id="CHEBI:17754"/>
    </ligand>
</feature>
<evidence type="ECO:0000313" key="16">
    <source>
        <dbReference type="Proteomes" id="UP000001946"/>
    </source>
</evidence>
<comment type="similarity">
    <text evidence="2 11 12">Belongs to the FGGY kinase family.</text>
</comment>
<feature type="binding site" evidence="11">
    <location>
        <position position="278"/>
    </location>
    <ligand>
        <name>sn-glycerol 3-phosphate</name>
        <dbReference type="ChEBI" id="CHEBI:57597"/>
    </ligand>
</feature>
<evidence type="ECO:0000256" key="8">
    <source>
        <dbReference type="ARBA" id="ARBA00052101"/>
    </source>
</evidence>
<feature type="binding site" evidence="11">
    <location>
        <position position="300"/>
    </location>
    <ligand>
        <name>ADP</name>
        <dbReference type="ChEBI" id="CHEBI:456216"/>
    </ligand>
</feature>
<name>Q24MZ3_DESHY</name>
<keyword evidence="7 11" id="KW-0067">ATP-binding</keyword>
<feature type="binding site" evidence="11">
    <location>
        <position position="47"/>
    </location>
    <ligand>
        <name>ATP</name>
        <dbReference type="ChEBI" id="CHEBI:30616"/>
    </ligand>
</feature>
<feature type="domain" description="Carbohydrate kinase FGGY C-terminal" evidence="14">
    <location>
        <begin position="295"/>
        <end position="483"/>
    </location>
</feature>
<proteinExistence type="inferred from homology"/>
<feature type="binding site" evidence="11">
    <location>
        <position position="116"/>
    </location>
    <ligand>
        <name>glycerol</name>
        <dbReference type="ChEBI" id="CHEBI:17754"/>
    </ligand>
</feature>
<evidence type="ECO:0000313" key="15">
    <source>
        <dbReference type="EMBL" id="BAE86599.1"/>
    </source>
</evidence>
<dbReference type="Proteomes" id="UP000001946">
    <property type="component" value="Chromosome"/>
</dbReference>
<keyword evidence="5 11" id="KW-0418">Kinase</keyword>
<feature type="binding site" evidence="11">
    <location>
        <position position="117"/>
    </location>
    <ligand>
        <name>glycerol</name>
        <dbReference type="ChEBI" id="CHEBI:17754"/>
    </ligand>
</feature>
<dbReference type="GO" id="GO:0006072">
    <property type="term" value="P:glycerol-3-phosphate metabolic process"/>
    <property type="evidence" value="ECO:0007669"/>
    <property type="project" value="InterPro"/>
</dbReference>
<feature type="binding site" evidence="11">
    <location>
        <position position="116"/>
    </location>
    <ligand>
        <name>sn-glycerol 3-phosphate</name>
        <dbReference type="ChEBI" id="CHEBI:57597"/>
    </ligand>
</feature>
<comment type="function">
    <text evidence="9 11">Key enzyme in the regulation of glycerol uptake and metabolism. Catalyzes the phosphorylation of glycerol to yield sn-glycerol 3-phosphate.</text>
</comment>
<feature type="binding site" evidence="11">
    <location>
        <position position="343"/>
    </location>
    <ligand>
        <name>ADP</name>
        <dbReference type="ChEBI" id="CHEBI:456216"/>
    </ligand>
</feature>
<dbReference type="InterPro" id="IPR018485">
    <property type="entry name" value="FGGY_C"/>
</dbReference>
<dbReference type="PANTHER" id="PTHR10196:SF69">
    <property type="entry name" value="GLYCEROL KINASE"/>
    <property type="match status" value="1"/>
</dbReference>
<keyword evidence="3 11" id="KW-0808">Transferase</keyword>
<dbReference type="FunFam" id="3.30.420.40:FF:000008">
    <property type="entry name" value="Glycerol kinase"/>
    <property type="match status" value="1"/>
</dbReference>
<evidence type="ECO:0000256" key="11">
    <source>
        <dbReference type="HAMAP-Rule" id="MF_00186"/>
    </source>
</evidence>
<feature type="binding site" evidence="11">
    <location>
        <position position="46"/>
    </location>
    <ligand>
        <name>ATP</name>
        <dbReference type="ChEBI" id="CHEBI:30616"/>
    </ligand>
</feature>
<dbReference type="NCBIfam" id="NF000756">
    <property type="entry name" value="PRK00047.1"/>
    <property type="match status" value="1"/>
</dbReference>
<feature type="binding site" evidence="11">
    <location>
        <position position="343"/>
    </location>
    <ligand>
        <name>ATP</name>
        <dbReference type="ChEBI" id="CHEBI:30616"/>
    </ligand>
</feature>
<dbReference type="SUPFAM" id="SSF53067">
    <property type="entry name" value="Actin-like ATPase domain"/>
    <property type="match status" value="2"/>
</dbReference>
<dbReference type="AlphaFoldDB" id="Q24MZ3"/>
<dbReference type="FunFam" id="3.30.420.40:FF:000007">
    <property type="entry name" value="Glycerol kinase"/>
    <property type="match status" value="1"/>
</dbReference>
<comment type="subunit">
    <text evidence="10 11">Homotetramer and homodimer (in equilibrium).</text>
</comment>
<keyword evidence="6 11" id="KW-0319">Glycerol metabolism</keyword>
<dbReference type="NCBIfam" id="TIGR01311">
    <property type="entry name" value="glycerol_kin"/>
    <property type="match status" value="1"/>
</dbReference>
<feature type="binding site" evidence="11">
    <location>
        <position position="444"/>
    </location>
    <ligand>
        <name>ATP</name>
        <dbReference type="ChEBI" id="CHEBI:30616"/>
    </ligand>
</feature>
<feature type="binding site" evidence="11">
    <location>
        <position position="448"/>
    </location>
    <ligand>
        <name>ADP</name>
        <dbReference type="ChEBI" id="CHEBI:456216"/>
    </ligand>
</feature>
<evidence type="ECO:0000259" key="14">
    <source>
        <dbReference type="Pfam" id="PF02782"/>
    </source>
</evidence>
<dbReference type="InterPro" id="IPR018484">
    <property type="entry name" value="FGGY_N"/>
</dbReference>
<evidence type="ECO:0000256" key="6">
    <source>
        <dbReference type="ARBA" id="ARBA00022798"/>
    </source>
</evidence>
<feature type="binding site" evidence="11">
    <location>
        <position position="444"/>
    </location>
    <ligand>
        <name>ADP</name>
        <dbReference type="ChEBI" id="CHEBI:456216"/>
    </ligand>
</feature>
<dbReference type="EMBL" id="AP008230">
    <property type="protein sequence ID" value="BAE86599.1"/>
    <property type="molecule type" value="Genomic_DNA"/>
</dbReference>
<dbReference type="PROSITE" id="PS00445">
    <property type="entry name" value="FGGY_KINASES_2"/>
    <property type="match status" value="1"/>
</dbReference>
<dbReference type="InterPro" id="IPR005999">
    <property type="entry name" value="Glycerol_kin"/>
</dbReference>
<evidence type="ECO:0000256" key="3">
    <source>
        <dbReference type="ARBA" id="ARBA00022679"/>
    </source>
</evidence>
<dbReference type="InterPro" id="IPR043129">
    <property type="entry name" value="ATPase_NBD"/>
</dbReference>
<feature type="binding site" evidence="11">
    <location>
        <position position="347"/>
    </location>
    <ligand>
        <name>ATP</name>
        <dbReference type="ChEBI" id="CHEBI:30616"/>
    </ligand>
</feature>